<protein>
    <submittedName>
        <fullName evidence="3">Uncharacterized protein</fullName>
    </submittedName>
</protein>
<evidence type="ECO:0000256" key="2">
    <source>
        <dbReference type="SAM" id="Phobius"/>
    </source>
</evidence>
<sequence length="211" mass="23700">MKKPVQPQDNHEVPTEPLAPFVPMPSPPASQYDDLHGEPTEPVPPVQQRLVLPRPLPQHSAQAAQTPQPVVAQYPYLPAGPSYRPPTPAPGKRSMVQPRPIGKSALNLMSWAFFPWLIGMIFVCIEMILLLRFSLKLGALFEGQSWIETLYIVSDVFVWPAHTIFLYLLPQVAKGLPTNLELDTLCAVILYSFVSRLIVRFLKFVLSIQRV</sequence>
<dbReference type="AlphaFoldDB" id="A0A401ZY65"/>
<keyword evidence="4" id="KW-1185">Reference proteome</keyword>
<keyword evidence="2" id="KW-1133">Transmembrane helix</keyword>
<evidence type="ECO:0000313" key="4">
    <source>
        <dbReference type="Proteomes" id="UP000287352"/>
    </source>
</evidence>
<proteinExistence type="predicted"/>
<evidence type="ECO:0000256" key="1">
    <source>
        <dbReference type="SAM" id="MobiDB-lite"/>
    </source>
</evidence>
<reference evidence="4" key="1">
    <citation type="submission" date="2018-12" db="EMBL/GenBank/DDBJ databases">
        <title>Tengunoibacter tsumagoiensis gen. nov., sp. nov., Dictyobacter kobayashii sp. nov., D. alpinus sp. nov., and D. joshuensis sp. nov. and description of Dictyobacteraceae fam. nov. within the order Ktedonobacterales isolated from Tengu-no-mugimeshi.</title>
        <authorList>
            <person name="Wang C.M."/>
            <person name="Zheng Y."/>
            <person name="Sakai Y."/>
            <person name="Toyoda A."/>
            <person name="Minakuchi Y."/>
            <person name="Abe K."/>
            <person name="Yokota A."/>
            <person name="Yabe S."/>
        </authorList>
    </citation>
    <scope>NUCLEOTIDE SEQUENCE [LARGE SCALE GENOMIC DNA]</scope>
    <source>
        <strain evidence="4">Uno3</strain>
    </source>
</reference>
<dbReference type="EMBL" id="BIFR01000001">
    <property type="protein sequence ID" value="GCE11796.1"/>
    <property type="molecule type" value="Genomic_DNA"/>
</dbReference>
<comment type="caution">
    <text evidence="3">The sequence shown here is derived from an EMBL/GenBank/DDBJ whole genome shotgun (WGS) entry which is preliminary data.</text>
</comment>
<feature type="transmembrane region" description="Helical" evidence="2">
    <location>
        <begin position="145"/>
        <end position="168"/>
    </location>
</feature>
<feature type="transmembrane region" description="Helical" evidence="2">
    <location>
        <begin position="113"/>
        <end position="133"/>
    </location>
</feature>
<dbReference type="RefSeq" id="WP_126579472.1">
    <property type="nucleotide sequence ID" value="NZ_BIFR01000001.1"/>
</dbReference>
<organism evidence="3 4">
    <name type="scientific">Tengunoibacter tsumagoiensis</name>
    <dbReference type="NCBI Taxonomy" id="2014871"/>
    <lineage>
        <taxon>Bacteria</taxon>
        <taxon>Bacillati</taxon>
        <taxon>Chloroflexota</taxon>
        <taxon>Ktedonobacteria</taxon>
        <taxon>Ktedonobacterales</taxon>
        <taxon>Dictyobacteraceae</taxon>
        <taxon>Tengunoibacter</taxon>
    </lineage>
</organism>
<gene>
    <name evidence="3" type="ORF">KTT_16550</name>
</gene>
<keyword evidence="2" id="KW-0812">Transmembrane</keyword>
<feature type="region of interest" description="Disordered" evidence="1">
    <location>
        <begin position="1"/>
        <end position="46"/>
    </location>
</feature>
<evidence type="ECO:0000313" key="3">
    <source>
        <dbReference type="EMBL" id="GCE11796.1"/>
    </source>
</evidence>
<dbReference type="Proteomes" id="UP000287352">
    <property type="component" value="Unassembled WGS sequence"/>
</dbReference>
<keyword evidence="2" id="KW-0472">Membrane</keyword>
<accession>A0A401ZY65</accession>
<name>A0A401ZY65_9CHLR</name>